<dbReference type="GO" id="GO:0016117">
    <property type="term" value="P:carotenoid biosynthetic process"/>
    <property type="evidence" value="ECO:0007669"/>
    <property type="project" value="UniProtKB-ARBA"/>
</dbReference>
<evidence type="ECO:0000256" key="1">
    <source>
        <dbReference type="ARBA" id="ARBA00004684"/>
    </source>
</evidence>
<comment type="pathway">
    <text evidence="1">Carotenoid biosynthesis; phytoene biosynthesis.</text>
</comment>
<dbReference type="SFLD" id="SFLDG01018">
    <property type="entry name" value="Squalene/Phytoene_Synthase_Lik"/>
    <property type="match status" value="1"/>
</dbReference>
<gene>
    <name evidence="3" type="ORF">CLV47_110119</name>
</gene>
<dbReference type="CDD" id="cd00683">
    <property type="entry name" value="Trans_IPPS_HH"/>
    <property type="match status" value="1"/>
</dbReference>
<organism evidence="3 4">
    <name type="scientific">Antricoccus suffuscus</name>
    <dbReference type="NCBI Taxonomy" id="1629062"/>
    <lineage>
        <taxon>Bacteria</taxon>
        <taxon>Bacillati</taxon>
        <taxon>Actinomycetota</taxon>
        <taxon>Actinomycetes</taxon>
        <taxon>Geodermatophilales</taxon>
        <taxon>Antricoccaceae</taxon>
        <taxon>Antricoccus</taxon>
    </lineage>
</organism>
<dbReference type="PROSITE" id="PS01045">
    <property type="entry name" value="SQUALEN_PHYTOEN_SYN_2"/>
    <property type="match status" value="1"/>
</dbReference>
<dbReference type="InterPro" id="IPR044843">
    <property type="entry name" value="Trans_IPPS_bact-type"/>
</dbReference>
<dbReference type="EMBL" id="PVUE01000010">
    <property type="protein sequence ID" value="PRZ41391.1"/>
    <property type="molecule type" value="Genomic_DNA"/>
</dbReference>
<evidence type="ECO:0000313" key="4">
    <source>
        <dbReference type="Proteomes" id="UP000237752"/>
    </source>
</evidence>
<dbReference type="Gene3D" id="1.10.600.10">
    <property type="entry name" value="Farnesyl Diphosphate Synthase"/>
    <property type="match status" value="1"/>
</dbReference>
<dbReference type="InterPro" id="IPR033904">
    <property type="entry name" value="Trans_IPPS_HH"/>
</dbReference>
<dbReference type="GO" id="GO:0051996">
    <property type="term" value="F:squalene synthase [NAD(P)H] activity"/>
    <property type="evidence" value="ECO:0007669"/>
    <property type="project" value="InterPro"/>
</dbReference>
<dbReference type="SUPFAM" id="SSF48576">
    <property type="entry name" value="Terpenoid synthases"/>
    <property type="match status" value="1"/>
</dbReference>
<name>A0A2T0ZYF9_9ACTN</name>
<keyword evidence="2" id="KW-0808">Transferase</keyword>
<protein>
    <submittedName>
        <fullName evidence="3">Phytoene synthase</fullName>
    </submittedName>
</protein>
<dbReference type="Pfam" id="PF00494">
    <property type="entry name" value="SQS_PSY"/>
    <property type="match status" value="1"/>
</dbReference>
<accession>A0A2T0ZYF9</accession>
<dbReference type="OrthoDB" id="9807580at2"/>
<dbReference type="RefSeq" id="WP_106349463.1">
    <property type="nucleotide sequence ID" value="NZ_PVUE01000010.1"/>
</dbReference>
<dbReference type="InterPro" id="IPR019845">
    <property type="entry name" value="Squalene/phytoene_synthase_CS"/>
</dbReference>
<comment type="caution">
    <text evidence="3">The sequence shown here is derived from an EMBL/GenBank/DDBJ whole genome shotgun (WGS) entry which is preliminary data.</text>
</comment>
<dbReference type="SFLD" id="SFLDG01212">
    <property type="entry name" value="Phytoene_synthase_like"/>
    <property type="match status" value="1"/>
</dbReference>
<dbReference type="InterPro" id="IPR002060">
    <property type="entry name" value="Squ/phyt_synthse"/>
</dbReference>
<evidence type="ECO:0000256" key="2">
    <source>
        <dbReference type="ARBA" id="ARBA00022679"/>
    </source>
</evidence>
<sequence length="291" mass="33218">MTALLSNRDLAESYELCRRLHARHGRSYYLATQLLPRRERYAVHALYGFARYIDDIVDVPIANAPPVDRLDRIVTMWREAIRQGSTTHPVFAATADTVRRAGIDPQLTYDFLDAMRQDLTVTRYADWERLSRYTWGSASVIGLQMAQVIGVQNDREHALHCATALGEAFQLTNFCRDYDEDRQRGRVYLPRSEFVAQGIEPGVGDSRELRNVIASATRRAHRLYDEAEPGIALLRRAGQPCIRIAFELYRGILDEIERADYAVIGVRHTVPRVKKLKTVAQTLSKHAMSFV</sequence>
<dbReference type="PANTHER" id="PTHR31480">
    <property type="entry name" value="BIFUNCTIONAL LYCOPENE CYCLASE/PHYTOENE SYNTHASE"/>
    <property type="match status" value="1"/>
</dbReference>
<dbReference type="SFLD" id="SFLDS00005">
    <property type="entry name" value="Isoprenoid_Synthase_Type_I"/>
    <property type="match status" value="1"/>
</dbReference>
<dbReference type="AlphaFoldDB" id="A0A2T0ZYF9"/>
<dbReference type="GO" id="GO:0004311">
    <property type="term" value="F:geranylgeranyl diphosphate synthase activity"/>
    <property type="evidence" value="ECO:0007669"/>
    <property type="project" value="InterPro"/>
</dbReference>
<dbReference type="UniPathway" id="UPA00799"/>
<evidence type="ECO:0000313" key="3">
    <source>
        <dbReference type="EMBL" id="PRZ41391.1"/>
    </source>
</evidence>
<reference evidence="3 4" key="1">
    <citation type="submission" date="2018-03" db="EMBL/GenBank/DDBJ databases">
        <title>Genomic Encyclopedia of Archaeal and Bacterial Type Strains, Phase II (KMG-II): from individual species to whole genera.</title>
        <authorList>
            <person name="Goeker M."/>
        </authorList>
    </citation>
    <scope>NUCLEOTIDE SEQUENCE [LARGE SCALE GENOMIC DNA]</scope>
    <source>
        <strain evidence="3 4">DSM 100065</strain>
    </source>
</reference>
<dbReference type="Proteomes" id="UP000237752">
    <property type="component" value="Unassembled WGS sequence"/>
</dbReference>
<keyword evidence="4" id="KW-1185">Reference proteome</keyword>
<dbReference type="InterPro" id="IPR008949">
    <property type="entry name" value="Isoprenoid_synthase_dom_sf"/>
</dbReference>
<proteinExistence type="predicted"/>